<name>A0A1H7SKE6_STRJI</name>
<keyword evidence="2" id="KW-0540">Nuclease</keyword>
<dbReference type="STRING" id="235985.SAMN05414137_1128"/>
<evidence type="ECO:0000259" key="8">
    <source>
        <dbReference type="SMART" id="SM00479"/>
    </source>
</evidence>
<dbReference type="Proteomes" id="UP000183015">
    <property type="component" value="Unassembled WGS sequence"/>
</dbReference>
<dbReference type="GO" id="GO:0006308">
    <property type="term" value="P:DNA catabolic process"/>
    <property type="evidence" value="ECO:0007669"/>
    <property type="project" value="TreeGrafter"/>
</dbReference>
<dbReference type="InterPro" id="IPR012337">
    <property type="entry name" value="RNaseH-like_sf"/>
</dbReference>
<keyword evidence="5" id="KW-0269">Exonuclease</keyword>
<evidence type="ECO:0000256" key="1">
    <source>
        <dbReference type="ARBA" id="ARBA00001946"/>
    </source>
</evidence>
<evidence type="ECO:0000256" key="3">
    <source>
        <dbReference type="ARBA" id="ARBA00022723"/>
    </source>
</evidence>
<dbReference type="GO" id="GO:0008296">
    <property type="term" value="F:3'-5'-DNA exonuclease activity"/>
    <property type="evidence" value="ECO:0007669"/>
    <property type="project" value="TreeGrafter"/>
</dbReference>
<dbReference type="PANTHER" id="PTHR13058:SF19">
    <property type="entry name" value="LD40940P"/>
    <property type="match status" value="1"/>
</dbReference>
<dbReference type="InterPro" id="IPR013520">
    <property type="entry name" value="Ribonucl_H"/>
</dbReference>
<dbReference type="eggNOG" id="COG0847">
    <property type="taxonomic scope" value="Bacteria"/>
</dbReference>
<dbReference type="Pfam" id="PF00929">
    <property type="entry name" value="RNase_T"/>
    <property type="match status" value="1"/>
</dbReference>
<gene>
    <name evidence="9" type="ORF">SAMN05414137_1128</name>
</gene>
<comment type="similarity">
    <text evidence="7">Belongs to the exonuclease superfamily. TREX family.</text>
</comment>
<evidence type="ECO:0000313" key="10">
    <source>
        <dbReference type="Proteomes" id="UP000183015"/>
    </source>
</evidence>
<dbReference type="SMART" id="SM00479">
    <property type="entry name" value="EXOIII"/>
    <property type="match status" value="1"/>
</dbReference>
<dbReference type="AlphaFoldDB" id="A0A1H7SKE6"/>
<evidence type="ECO:0000256" key="5">
    <source>
        <dbReference type="ARBA" id="ARBA00022839"/>
    </source>
</evidence>
<reference evidence="10" key="1">
    <citation type="submission" date="2016-10" db="EMBL/GenBank/DDBJ databases">
        <authorList>
            <person name="Varghese N."/>
        </authorList>
    </citation>
    <scope>NUCLEOTIDE SEQUENCE [LARGE SCALE GENOMIC DNA]</scope>
    <source>
        <strain evidence="10">DSM 45096 / BCRC 16803 / CGMCC 4.1857 / CIP 109030 / JCM 12277 / KCTC 19219 / NBRC 100920 / 33214</strain>
    </source>
</reference>
<dbReference type="SUPFAM" id="SSF53098">
    <property type="entry name" value="Ribonuclease H-like"/>
    <property type="match status" value="1"/>
</dbReference>
<dbReference type="RefSeq" id="WP_042453321.1">
    <property type="nucleotide sequence ID" value="NZ_BBPN01000028.1"/>
</dbReference>
<dbReference type="InterPro" id="IPR040393">
    <property type="entry name" value="TREX1/2"/>
</dbReference>
<keyword evidence="10" id="KW-1185">Reference proteome</keyword>
<accession>A0A1H7SKE6</accession>
<evidence type="ECO:0000256" key="2">
    <source>
        <dbReference type="ARBA" id="ARBA00022722"/>
    </source>
</evidence>
<dbReference type="GO" id="GO:0003676">
    <property type="term" value="F:nucleic acid binding"/>
    <property type="evidence" value="ECO:0007669"/>
    <property type="project" value="InterPro"/>
</dbReference>
<dbReference type="Gene3D" id="3.30.420.10">
    <property type="entry name" value="Ribonuclease H-like superfamily/Ribonuclease H"/>
    <property type="match status" value="1"/>
</dbReference>
<dbReference type="PANTHER" id="PTHR13058">
    <property type="entry name" value="THREE PRIME REPAIR EXONUCLEASE 1, 2"/>
    <property type="match status" value="1"/>
</dbReference>
<dbReference type="InterPro" id="IPR036397">
    <property type="entry name" value="RNaseH_sf"/>
</dbReference>
<dbReference type="OrthoDB" id="9791657at2"/>
<keyword evidence="6" id="KW-0460">Magnesium</keyword>
<keyword evidence="3" id="KW-0479">Metal-binding</keyword>
<comment type="cofactor">
    <cofactor evidence="1">
        <name>Mg(2+)</name>
        <dbReference type="ChEBI" id="CHEBI:18420"/>
    </cofactor>
</comment>
<proteinExistence type="inferred from homology"/>
<organism evidence="9 10">
    <name type="scientific">Streptacidiphilus jiangxiensis</name>
    <dbReference type="NCBI Taxonomy" id="235985"/>
    <lineage>
        <taxon>Bacteria</taxon>
        <taxon>Bacillati</taxon>
        <taxon>Actinomycetota</taxon>
        <taxon>Actinomycetes</taxon>
        <taxon>Kitasatosporales</taxon>
        <taxon>Streptomycetaceae</taxon>
        <taxon>Streptacidiphilus</taxon>
    </lineage>
</organism>
<evidence type="ECO:0000256" key="7">
    <source>
        <dbReference type="ARBA" id="ARBA00025769"/>
    </source>
</evidence>
<dbReference type="EMBL" id="FOAZ01000012">
    <property type="protein sequence ID" value="SEL71897.1"/>
    <property type="molecule type" value="Genomic_DNA"/>
</dbReference>
<dbReference type="GO" id="GO:0005737">
    <property type="term" value="C:cytoplasm"/>
    <property type="evidence" value="ECO:0007669"/>
    <property type="project" value="TreeGrafter"/>
</dbReference>
<protein>
    <submittedName>
        <fullName evidence="9">DNA polymerase-3 subunit epsilon</fullName>
    </submittedName>
</protein>
<dbReference type="CDD" id="cd06127">
    <property type="entry name" value="DEDDh"/>
    <property type="match status" value="1"/>
</dbReference>
<evidence type="ECO:0000313" key="9">
    <source>
        <dbReference type="EMBL" id="SEL71897.1"/>
    </source>
</evidence>
<feature type="domain" description="Exonuclease" evidence="8">
    <location>
        <begin position="7"/>
        <end position="188"/>
    </location>
</feature>
<keyword evidence="4" id="KW-0378">Hydrolase</keyword>
<sequence>MSWLHDMLVGFDLETTGTEPAESRLVTAALLEVKEGEPVRRREWLADPGVAIPAEATAIHGITTQRAVTEGRPAADVVAEVAAALVAYWRADIPVVVYNAPFDLSLLAAELRRHDLPSLERQLGGVAVGPVVDPLVVDRAVDKYRKGSRSLENASALYGVRLDDAHEAGADALAAVRVALALGERYGRQVGDLTPQELHEQQVGWHAEWAAGLQDWLRRKKDPAAVVDGTWPLR</sequence>
<evidence type="ECO:0000256" key="4">
    <source>
        <dbReference type="ARBA" id="ARBA00022801"/>
    </source>
</evidence>
<dbReference type="NCBIfam" id="NF005927">
    <property type="entry name" value="PRK07942.1"/>
    <property type="match status" value="1"/>
</dbReference>
<dbReference type="GO" id="GO:0046872">
    <property type="term" value="F:metal ion binding"/>
    <property type="evidence" value="ECO:0007669"/>
    <property type="project" value="UniProtKB-KW"/>
</dbReference>
<evidence type="ECO:0000256" key="6">
    <source>
        <dbReference type="ARBA" id="ARBA00022842"/>
    </source>
</evidence>